<sequence>MNLQDFLIRVFEAWSPPAPEVVDRTKSSITLNWENLEVFHFLAEDFLYRIEKSNKIPKWIVIYSGGKTTKKIDNLAPCHPHKFRLKIILKAEAVPCLALKVVQHYCDEETIFQKMTALGIPLKLVGGGDVMDYDDRSHRFNNLEKVITDQIESKLKTRVKWMESSWSDETWTNTDTDGTSAVCFSMAVRCGYLKQVQMMLEERPDLIGILNTNNGFTPLATAVRKGDVSMVRFLLLAGADVNQQSSTGQTALHLAILSAKIQITELLIERGADFKDRDLNGLRAEHYAVDSCDLEMLKFILDKGGDVTVEDSNGWTPLFRALCQGAKTEIIQELINRGSNVEVKDRAGLPLTSVARLLKIRHRDSILRLVDSSYPHEKAVANFTRLTKKVYNVHSMVKIV</sequence>
<dbReference type="EMBL" id="CM034412">
    <property type="protein sequence ID" value="KAJ0170665.1"/>
    <property type="molecule type" value="Genomic_DNA"/>
</dbReference>
<reference evidence="1 2" key="1">
    <citation type="journal article" date="2021" name="Front. Genet.">
        <title>Chromosome-Level Genome Assembly Reveals Significant Gene Expansion in the Toll and IMD Signaling Pathways of Dendrolimus kikuchii.</title>
        <authorList>
            <person name="Zhou J."/>
            <person name="Wu P."/>
            <person name="Xiong Z."/>
            <person name="Liu N."/>
            <person name="Zhao N."/>
            <person name="Ji M."/>
            <person name="Qiu Y."/>
            <person name="Yang B."/>
        </authorList>
    </citation>
    <scope>NUCLEOTIDE SEQUENCE [LARGE SCALE GENOMIC DNA]</scope>
    <source>
        <strain evidence="1">Ann1</strain>
    </source>
</reference>
<accession>A0ACC1CGN0</accession>
<protein>
    <submittedName>
        <fullName evidence="1">Uncharacterized protein</fullName>
    </submittedName>
</protein>
<gene>
    <name evidence="1" type="ORF">K1T71_013437</name>
</gene>
<evidence type="ECO:0000313" key="2">
    <source>
        <dbReference type="Proteomes" id="UP000824533"/>
    </source>
</evidence>
<comment type="caution">
    <text evidence="1">The sequence shown here is derived from an EMBL/GenBank/DDBJ whole genome shotgun (WGS) entry which is preliminary data.</text>
</comment>
<organism evidence="1 2">
    <name type="scientific">Dendrolimus kikuchii</name>
    <dbReference type="NCBI Taxonomy" id="765133"/>
    <lineage>
        <taxon>Eukaryota</taxon>
        <taxon>Metazoa</taxon>
        <taxon>Ecdysozoa</taxon>
        <taxon>Arthropoda</taxon>
        <taxon>Hexapoda</taxon>
        <taxon>Insecta</taxon>
        <taxon>Pterygota</taxon>
        <taxon>Neoptera</taxon>
        <taxon>Endopterygota</taxon>
        <taxon>Lepidoptera</taxon>
        <taxon>Glossata</taxon>
        <taxon>Ditrysia</taxon>
        <taxon>Bombycoidea</taxon>
        <taxon>Lasiocampidae</taxon>
        <taxon>Dendrolimus</taxon>
    </lineage>
</organism>
<proteinExistence type="predicted"/>
<evidence type="ECO:0000313" key="1">
    <source>
        <dbReference type="EMBL" id="KAJ0170665.1"/>
    </source>
</evidence>
<dbReference type="Proteomes" id="UP000824533">
    <property type="component" value="Linkage Group LG26"/>
</dbReference>
<keyword evidence="2" id="KW-1185">Reference proteome</keyword>
<name>A0ACC1CGN0_9NEOP</name>